<dbReference type="RefSeq" id="XP_075077067.1">
    <property type="nucleotide sequence ID" value="XM_075220966.1"/>
</dbReference>
<keyword evidence="1" id="KW-1185">Reference proteome</keyword>
<sequence>MRKNNLSGEFPASLKNCRGLSVMDLGRNTLSGKIPEWIGTKLPYLGILSLRFNKFLGNIPPSICQLQSIQILDLSGNHLSGRIPQCFSNFTILQLLQDGILYHGDALVQWKNKESEYQNTLWLLKTIYLSSNELVGDIPKDFSRMNALLSLNLSRNHLTGNIIEGIGTMKMLEVLDLSKNQLSGKIPIGLANLTFLSVLVLSNNNFSGRIPSSTQLQGFDSSTYGGNIQLYGRPLPECPTFAPPNPHVGYDSNASTSQENDDEFLSKEFYISLALVK</sequence>
<proteinExistence type="predicted"/>
<accession>A0AC58RWG1</accession>
<evidence type="ECO:0000313" key="2">
    <source>
        <dbReference type="RefSeq" id="XP_075077067.1"/>
    </source>
</evidence>
<evidence type="ECO:0000313" key="1">
    <source>
        <dbReference type="Proteomes" id="UP000790787"/>
    </source>
</evidence>
<dbReference type="Proteomes" id="UP000790787">
    <property type="component" value="Chromosome 9"/>
</dbReference>
<reference evidence="2" key="2">
    <citation type="submission" date="2025-08" db="UniProtKB">
        <authorList>
            <consortium name="RefSeq"/>
        </authorList>
    </citation>
    <scope>IDENTIFICATION</scope>
    <source>
        <tissue evidence="2">Leaf</tissue>
    </source>
</reference>
<name>A0AC58RWG1_TOBAC</name>
<gene>
    <name evidence="2" type="primary">LOC142163820</name>
</gene>
<organism evidence="1 2">
    <name type="scientific">Nicotiana tabacum</name>
    <name type="common">Common tobacco</name>
    <dbReference type="NCBI Taxonomy" id="4097"/>
    <lineage>
        <taxon>Eukaryota</taxon>
        <taxon>Viridiplantae</taxon>
        <taxon>Streptophyta</taxon>
        <taxon>Embryophyta</taxon>
        <taxon>Tracheophyta</taxon>
        <taxon>Spermatophyta</taxon>
        <taxon>Magnoliopsida</taxon>
        <taxon>eudicotyledons</taxon>
        <taxon>Gunneridae</taxon>
        <taxon>Pentapetalae</taxon>
        <taxon>asterids</taxon>
        <taxon>lamiids</taxon>
        <taxon>Solanales</taxon>
        <taxon>Solanaceae</taxon>
        <taxon>Nicotianoideae</taxon>
        <taxon>Nicotianeae</taxon>
        <taxon>Nicotiana</taxon>
    </lineage>
</organism>
<protein>
    <submittedName>
        <fullName evidence="2">Receptor-like protein EIX1</fullName>
    </submittedName>
</protein>
<reference evidence="1" key="1">
    <citation type="journal article" date="2014" name="Nat. Commun.">
        <title>The tobacco genome sequence and its comparison with those of tomato and potato.</title>
        <authorList>
            <person name="Sierro N."/>
            <person name="Battey J.N."/>
            <person name="Ouadi S."/>
            <person name="Bakaher N."/>
            <person name="Bovet L."/>
            <person name="Willig A."/>
            <person name="Goepfert S."/>
            <person name="Peitsch M.C."/>
            <person name="Ivanov N.V."/>
        </authorList>
    </citation>
    <scope>NUCLEOTIDE SEQUENCE [LARGE SCALE GENOMIC DNA]</scope>
</reference>